<dbReference type="PANTHER" id="PTHR12993:SF26">
    <property type="entry name" value="1D-MYO-INOSITOL 2-ACETAMIDO-2-DEOXY-ALPHA-D-GLUCOPYRANOSIDE DEACETYLASE"/>
    <property type="match status" value="1"/>
</dbReference>
<evidence type="ECO:0000256" key="1">
    <source>
        <dbReference type="ARBA" id="ARBA00022833"/>
    </source>
</evidence>
<sequence length="320" mass="33049">MRPGETTPGTRPADPSVGPLLAVHAHPDDETLATGALLATWAAADAPVTVVTCTRGERGEVIDTPTHPTGVAHLEGDGPALAAHREQELAAALDALGVTDRLFLDTVGGPGRLEDSGMAWVAPGIAGPAPDSGPTAFTRVPLDAAAGRLAAVLRDRRPAVVVTYEAGGGYGHPDHVRTYETTVRALDLAADPGADVDGEPWRVPERWEVVVPADRWHAGRAEVAASPRHRALAAEAGLTLPAPDVDPPPLAVPAPELAADEVVTVAVEPVLDRVLAALRAHATQVQHAGATDLPGVCAHYALSNGELAPVLVDATVRVRR</sequence>
<dbReference type="Gene3D" id="3.40.50.10320">
    <property type="entry name" value="LmbE-like"/>
    <property type="match status" value="1"/>
</dbReference>
<dbReference type="InterPro" id="IPR024078">
    <property type="entry name" value="LmbE-like_dom_sf"/>
</dbReference>
<organism evidence="2 3">
    <name type="scientific">Isoptericola sediminis</name>
    <dbReference type="NCBI Taxonomy" id="2733572"/>
    <lineage>
        <taxon>Bacteria</taxon>
        <taxon>Bacillati</taxon>
        <taxon>Actinomycetota</taxon>
        <taxon>Actinomycetes</taxon>
        <taxon>Micrococcales</taxon>
        <taxon>Promicromonosporaceae</taxon>
        <taxon>Isoptericola</taxon>
    </lineage>
</organism>
<comment type="caution">
    <text evidence="2">The sequence shown here is derived from an EMBL/GenBank/DDBJ whole genome shotgun (WGS) entry which is preliminary data.</text>
</comment>
<keyword evidence="3" id="KW-1185">Reference proteome</keyword>
<evidence type="ECO:0000313" key="2">
    <source>
        <dbReference type="EMBL" id="NNU28275.1"/>
    </source>
</evidence>
<dbReference type="AlphaFoldDB" id="A0A849K930"/>
<proteinExistence type="predicted"/>
<keyword evidence="1" id="KW-0862">Zinc</keyword>
<dbReference type="Proteomes" id="UP000557204">
    <property type="component" value="Unassembled WGS sequence"/>
</dbReference>
<dbReference type="GO" id="GO:0016811">
    <property type="term" value="F:hydrolase activity, acting on carbon-nitrogen (but not peptide) bonds, in linear amides"/>
    <property type="evidence" value="ECO:0007669"/>
    <property type="project" value="TreeGrafter"/>
</dbReference>
<gene>
    <name evidence="2" type="ORF">HLI28_12075</name>
</gene>
<reference evidence="2 3" key="1">
    <citation type="submission" date="2020-05" db="EMBL/GenBank/DDBJ databases">
        <title>Genome sequence of Isoptericola sp. JC619 isolated from Chilika lagoon, India.</title>
        <authorList>
            <person name="Kumar D."/>
            <person name="Appam K."/>
            <person name="Gandham S."/>
            <person name="Uppada J."/>
            <person name="Sasikala C."/>
            <person name="Venkata Ramana C."/>
        </authorList>
    </citation>
    <scope>NUCLEOTIDE SEQUENCE [LARGE SCALE GENOMIC DNA]</scope>
    <source>
        <strain evidence="2 3">JC619</strain>
    </source>
</reference>
<dbReference type="GO" id="GO:0016137">
    <property type="term" value="P:glycoside metabolic process"/>
    <property type="evidence" value="ECO:0007669"/>
    <property type="project" value="UniProtKB-ARBA"/>
</dbReference>
<dbReference type="RefSeq" id="WP_171247820.1">
    <property type="nucleotide sequence ID" value="NZ_JABFAJ010000022.1"/>
</dbReference>
<accession>A0A849K930</accession>
<evidence type="ECO:0000313" key="3">
    <source>
        <dbReference type="Proteomes" id="UP000557204"/>
    </source>
</evidence>
<dbReference type="Pfam" id="PF02585">
    <property type="entry name" value="PIG-L"/>
    <property type="match status" value="1"/>
</dbReference>
<dbReference type="InterPro" id="IPR003737">
    <property type="entry name" value="GlcNAc_PI_deacetylase-related"/>
</dbReference>
<dbReference type="PANTHER" id="PTHR12993">
    <property type="entry name" value="N-ACETYLGLUCOSAMINYL-PHOSPHATIDYLINOSITOL DE-N-ACETYLASE-RELATED"/>
    <property type="match status" value="1"/>
</dbReference>
<dbReference type="SUPFAM" id="SSF102588">
    <property type="entry name" value="LmbE-like"/>
    <property type="match status" value="1"/>
</dbReference>
<dbReference type="EMBL" id="JABFAJ010000022">
    <property type="protein sequence ID" value="NNU28275.1"/>
    <property type="molecule type" value="Genomic_DNA"/>
</dbReference>
<name>A0A849K930_9MICO</name>
<protein>
    <submittedName>
        <fullName evidence="2">GlcNAc-PI de-N-acetylase</fullName>
    </submittedName>
</protein>